<dbReference type="EMBL" id="GBRH01176658">
    <property type="protein sequence ID" value="JAE21238.1"/>
    <property type="molecule type" value="Transcribed_RNA"/>
</dbReference>
<accession>A0A0A9GKM8</accession>
<organism evidence="1">
    <name type="scientific">Arundo donax</name>
    <name type="common">Giant reed</name>
    <name type="synonym">Donax arundinaceus</name>
    <dbReference type="NCBI Taxonomy" id="35708"/>
    <lineage>
        <taxon>Eukaryota</taxon>
        <taxon>Viridiplantae</taxon>
        <taxon>Streptophyta</taxon>
        <taxon>Embryophyta</taxon>
        <taxon>Tracheophyta</taxon>
        <taxon>Spermatophyta</taxon>
        <taxon>Magnoliopsida</taxon>
        <taxon>Liliopsida</taxon>
        <taxon>Poales</taxon>
        <taxon>Poaceae</taxon>
        <taxon>PACMAD clade</taxon>
        <taxon>Arundinoideae</taxon>
        <taxon>Arundineae</taxon>
        <taxon>Arundo</taxon>
    </lineage>
</organism>
<reference evidence="1" key="2">
    <citation type="journal article" date="2015" name="Data Brief">
        <title>Shoot transcriptome of the giant reed, Arundo donax.</title>
        <authorList>
            <person name="Barrero R.A."/>
            <person name="Guerrero F.D."/>
            <person name="Moolhuijzen P."/>
            <person name="Goolsby J.A."/>
            <person name="Tidwell J."/>
            <person name="Bellgard S.E."/>
            <person name="Bellgard M.I."/>
        </authorList>
    </citation>
    <scope>NUCLEOTIDE SEQUENCE</scope>
    <source>
        <tissue evidence="1">Shoot tissue taken approximately 20 cm above the soil surface</tissue>
    </source>
</reference>
<sequence length="113" mass="12674">MYASYCPRQQNTGSTTYCSGLYMEVTGCTKKFKSRLELATSLFHGSSHCMNCTTGSIPWVRSGHCWDDMKCPIALYWKPQEAGKKRKQMVLLSLHCTSQPSLNTSFAIKGMGF</sequence>
<evidence type="ECO:0000313" key="1">
    <source>
        <dbReference type="EMBL" id="JAE21238.1"/>
    </source>
</evidence>
<protein>
    <submittedName>
        <fullName evidence="1">Uncharacterized protein</fullName>
    </submittedName>
</protein>
<dbReference type="AlphaFoldDB" id="A0A0A9GKM8"/>
<proteinExistence type="predicted"/>
<name>A0A0A9GKM8_ARUDO</name>
<reference evidence="1" key="1">
    <citation type="submission" date="2014-09" db="EMBL/GenBank/DDBJ databases">
        <authorList>
            <person name="Magalhaes I.L.F."/>
            <person name="Oliveira U."/>
            <person name="Santos F.R."/>
            <person name="Vidigal T.H.D.A."/>
            <person name="Brescovit A.D."/>
            <person name="Santos A.J."/>
        </authorList>
    </citation>
    <scope>NUCLEOTIDE SEQUENCE</scope>
    <source>
        <tissue evidence="1">Shoot tissue taken approximately 20 cm above the soil surface</tissue>
    </source>
</reference>